<organism evidence="1 2">
    <name type="scientific">Bimuria novae-zelandiae CBS 107.79</name>
    <dbReference type="NCBI Taxonomy" id="1447943"/>
    <lineage>
        <taxon>Eukaryota</taxon>
        <taxon>Fungi</taxon>
        <taxon>Dikarya</taxon>
        <taxon>Ascomycota</taxon>
        <taxon>Pezizomycotina</taxon>
        <taxon>Dothideomycetes</taxon>
        <taxon>Pleosporomycetidae</taxon>
        <taxon>Pleosporales</taxon>
        <taxon>Massarineae</taxon>
        <taxon>Didymosphaeriaceae</taxon>
        <taxon>Bimuria</taxon>
    </lineage>
</organism>
<accession>A0A6A5VNP3</accession>
<gene>
    <name evidence="1" type="ORF">BU23DRAFT_191450</name>
</gene>
<keyword evidence="2" id="KW-1185">Reference proteome</keyword>
<protein>
    <submittedName>
        <fullName evidence="1">Uncharacterized protein</fullName>
    </submittedName>
</protein>
<evidence type="ECO:0000313" key="2">
    <source>
        <dbReference type="Proteomes" id="UP000800036"/>
    </source>
</evidence>
<dbReference type="EMBL" id="ML976659">
    <property type="protein sequence ID" value="KAF1978954.1"/>
    <property type="molecule type" value="Genomic_DNA"/>
</dbReference>
<evidence type="ECO:0000313" key="1">
    <source>
        <dbReference type="EMBL" id="KAF1978954.1"/>
    </source>
</evidence>
<dbReference type="AlphaFoldDB" id="A0A6A5VNP3"/>
<dbReference type="OrthoDB" id="4732339at2759"/>
<dbReference type="Proteomes" id="UP000800036">
    <property type="component" value="Unassembled WGS sequence"/>
</dbReference>
<proteinExistence type="predicted"/>
<sequence>MLKQLLISEAYKAYRALARAPFGAEPFEPNENDFIEIHLGEVYCRVKVGDELCGNALQSRGALVNHVKKHHTDIKVLASESTGNPSMAKISAARIWYSAVMKTHNEIASKKASQHDPNVPEPPLTPVVAARRLLSLFRSRSQQVLNDLRSLPSRRQTRRRVKLLAMLTTAGQPV</sequence>
<name>A0A6A5VNP3_9PLEO</name>
<reference evidence="1" key="1">
    <citation type="journal article" date="2020" name="Stud. Mycol.">
        <title>101 Dothideomycetes genomes: a test case for predicting lifestyles and emergence of pathogens.</title>
        <authorList>
            <person name="Haridas S."/>
            <person name="Albert R."/>
            <person name="Binder M."/>
            <person name="Bloem J."/>
            <person name="Labutti K."/>
            <person name="Salamov A."/>
            <person name="Andreopoulos B."/>
            <person name="Baker S."/>
            <person name="Barry K."/>
            <person name="Bills G."/>
            <person name="Bluhm B."/>
            <person name="Cannon C."/>
            <person name="Castanera R."/>
            <person name="Culley D."/>
            <person name="Daum C."/>
            <person name="Ezra D."/>
            <person name="Gonzalez J."/>
            <person name="Henrissat B."/>
            <person name="Kuo A."/>
            <person name="Liang C."/>
            <person name="Lipzen A."/>
            <person name="Lutzoni F."/>
            <person name="Magnuson J."/>
            <person name="Mondo S."/>
            <person name="Nolan M."/>
            <person name="Ohm R."/>
            <person name="Pangilinan J."/>
            <person name="Park H.-J."/>
            <person name="Ramirez L."/>
            <person name="Alfaro M."/>
            <person name="Sun H."/>
            <person name="Tritt A."/>
            <person name="Yoshinaga Y."/>
            <person name="Zwiers L.-H."/>
            <person name="Turgeon B."/>
            <person name="Goodwin S."/>
            <person name="Spatafora J."/>
            <person name="Crous P."/>
            <person name="Grigoriev I."/>
        </authorList>
    </citation>
    <scope>NUCLEOTIDE SEQUENCE</scope>
    <source>
        <strain evidence="1">CBS 107.79</strain>
    </source>
</reference>